<sequence length="217" mass="24446">MPTLYSLGNAKITGIASELGDTGLNNKRSWLNIVIKAVITYRLFYDNINLSSELGVHSQLLSRVFKVEIFKMLIKRRIKLPSLPVKLGLSFSLLLIGCNSKVIDSTENTYQPINLAEVKGILIGNDPEALTLDLFGKKETIEGKFSQETKVLKEGGFEKTVILTQLNLPDDSVKGIRYRLKFQFDQSIGKWRLKEVGRQQSCQRSDSSTHWTIEPCP</sequence>
<dbReference type="AlphaFoldDB" id="A0A401IGJ9"/>
<protein>
    <submittedName>
        <fullName evidence="1">Uncharacterized protein</fullName>
    </submittedName>
</protein>
<dbReference type="Proteomes" id="UP000287247">
    <property type="component" value="Unassembled WGS sequence"/>
</dbReference>
<keyword evidence="2" id="KW-1185">Reference proteome</keyword>
<dbReference type="EMBL" id="BDQK01000007">
    <property type="protein sequence ID" value="GBF80388.1"/>
    <property type="molecule type" value="Genomic_DNA"/>
</dbReference>
<proteinExistence type="predicted"/>
<gene>
    <name evidence="1" type="ORF">AsFPU1_1789</name>
</gene>
<reference evidence="2" key="1">
    <citation type="submission" date="2017-05" db="EMBL/GenBank/DDBJ databases">
        <title>Physiological properties and genetic analysis related to exopolysaccharide production of fresh-water unicellular cyanobacterium Aphanothece sacrum, Suizenji Nori, that has been cultured as a food source in Japan.</title>
        <authorList>
            <person name="Kanesaki Y."/>
            <person name="Yoshikawa S."/>
            <person name="Ohki K."/>
        </authorList>
    </citation>
    <scope>NUCLEOTIDE SEQUENCE [LARGE SCALE GENOMIC DNA]</scope>
    <source>
        <strain evidence="2">FPU1</strain>
    </source>
</reference>
<organism evidence="1 2">
    <name type="scientific">Aphanothece sacrum FPU1</name>
    <dbReference type="NCBI Taxonomy" id="1920663"/>
    <lineage>
        <taxon>Bacteria</taxon>
        <taxon>Bacillati</taxon>
        <taxon>Cyanobacteriota</taxon>
        <taxon>Cyanophyceae</taxon>
        <taxon>Oscillatoriophycideae</taxon>
        <taxon>Chroococcales</taxon>
        <taxon>Aphanothecaceae</taxon>
        <taxon>Aphanothece</taxon>
    </lineage>
</organism>
<name>A0A401IGJ9_APHSA</name>
<comment type="caution">
    <text evidence="1">The sequence shown here is derived from an EMBL/GenBank/DDBJ whole genome shotgun (WGS) entry which is preliminary data.</text>
</comment>
<evidence type="ECO:0000313" key="2">
    <source>
        <dbReference type="Proteomes" id="UP000287247"/>
    </source>
</evidence>
<accession>A0A401IGJ9</accession>
<evidence type="ECO:0000313" key="1">
    <source>
        <dbReference type="EMBL" id="GBF80388.1"/>
    </source>
</evidence>